<feature type="domain" description="Na+/H+ antiporter MnhB subunit-related protein" evidence="13">
    <location>
        <begin position="820"/>
        <end position="939"/>
    </location>
</feature>
<feature type="transmembrane region" description="Helical" evidence="10">
    <location>
        <begin position="722"/>
        <end position="743"/>
    </location>
</feature>
<keyword evidence="6 10" id="KW-1133">Transmembrane helix</keyword>
<dbReference type="InterPro" id="IPR050616">
    <property type="entry name" value="CPA3_Na-H_Antiporter_A"/>
</dbReference>
<name>A0ABS1CDN9_9GAMM</name>
<dbReference type="InterPro" id="IPR007182">
    <property type="entry name" value="MnhB"/>
</dbReference>
<dbReference type="InterPro" id="IPR025383">
    <property type="entry name" value="MrpA_C/MbhD"/>
</dbReference>
<feature type="transmembrane region" description="Helical" evidence="10">
    <location>
        <begin position="80"/>
        <end position="100"/>
    </location>
</feature>
<dbReference type="PRINTS" id="PR01434">
    <property type="entry name" value="NADHDHGNASE5"/>
</dbReference>
<keyword evidence="5 9" id="KW-0812">Transmembrane</keyword>
<keyword evidence="7" id="KW-0406">Ion transport</keyword>
<protein>
    <submittedName>
        <fullName evidence="16">Cation:proton antiporter</fullName>
    </submittedName>
</protein>
<comment type="caution">
    <text evidence="16">The sequence shown here is derived from an EMBL/GenBank/DDBJ whole genome shotgun (WGS) entry which is preliminary data.</text>
</comment>
<feature type="domain" description="NADH-Ubiquinone oxidoreductase (complex I) chain 5 N-terminal" evidence="12">
    <location>
        <begin position="70"/>
        <end position="113"/>
    </location>
</feature>
<keyword evidence="3" id="KW-0050">Antiport</keyword>
<evidence type="ECO:0000259" key="14">
    <source>
        <dbReference type="Pfam" id="PF13244"/>
    </source>
</evidence>
<dbReference type="Pfam" id="PF20501">
    <property type="entry name" value="MbhE"/>
    <property type="match status" value="1"/>
</dbReference>
<feature type="domain" description="MrpA C-terminal/MbhD" evidence="14">
    <location>
        <begin position="635"/>
        <end position="699"/>
    </location>
</feature>
<evidence type="ECO:0000313" key="16">
    <source>
        <dbReference type="EMBL" id="MBK1629922.1"/>
    </source>
</evidence>
<organism evidence="16 17">
    <name type="scientific">Thiohalocapsa halophila</name>
    <dbReference type="NCBI Taxonomy" id="69359"/>
    <lineage>
        <taxon>Bacteria</taxon>
        <taxon>Pseudomonadati</taxon>
        <taxon>Pseudomonadota</taxon>
        <taxon>Gammaproteobacteria</taxon>
        <taxon>Chromatiales</taxon>
        <taxon>Chromatiaceae</taxon>
        <taxon>Thiohalocapsa</taxon>
    </lineage>
</organism>
<feature type="transmembrane region" description="Helical" evidence="10">
    <location>
        <begin position="209"/>
        <end position="234"/>
    </location>
</feature>
<evidence type="ECO:0000259" key="12">
    <source>
        <dbReference type="Pfam" id="PF00662"/>
    </source>
</evidence>
<evidence type="ECO:0000256" key="10">
    <source>
        <dbReference type="SAM" id="Phobius"/>
    </source>
</evidence>
<evidence type="ECO:0000256" key="6">
    <source>
        <dbReference type="ARBA" id="ARBA00022989"/>
    </source>
</evidence>
<feature type="transmembrane region" description="Helical" evidence="10">
    <location>
        <begin position="818"/>
        <end position="840"/>
    </location>
</feature>
<keyword evidence="2" id="KW-0813">Transport</keyword>
<feature type="transmembrane region" description="Helical" evidence="10">
    <location>
        <begin position="165"/>
        <end position="189"/>
    </location>
</feature>
<feature type="domain" description="MrpA C-terminal/MbhE" evidence="15">
    <location>
        <begin position="724"/>
        <end position="797"/>
    </location>
</feature>
<keyword evidence="17" id="KW-1185">Reference proteome</keyword>
<evidence type="ECO:0000256" key="9">
    <source>
        <dbReference type="RuleBase" id="RU000320"/>
    </source>
</evidence>
<evidence type="ECO:0000256" key="7">
    <source>
        <dbReference type="ARBA" id="ARBA00023065"/>
    </source>
</evidence>
<evidence type="ECO:0000256" key="4">
    <source>
        <dbReference type="ARBA" id="ARBA00022475"/>
    </source>
</evidence>
<feature type="transmembrane region" description="Helical" evidence="10">
    <location>
        <begin position="877"/>
        <end position="898"/>
    </location>
</feature>
<feature type="transmembrane region" description="Helical" evidence="10">
    <location>
        <begin position="627"/>
        <end position="644"/>
    </location>
</feature>
<dbReference type="Proteomes" id="UP000748752">
    <property type="component" value="Unassembled WGS sequence"/>
</dbReference>
<accession>A0ABS1CDN9</accession>
<evidence type="ECO:0000313" key="17">
    <source>
        <dbReference type="Proteomes" id="UP000748752"/>
    </source>
</evidence>
<evidence type="ECO:0000259" key="11">
    <source>
        <dbReference type="Pfam" id="PF00361"/>
    </source>
</evidence>
<feature type="transmembrane region" description="Helical" evidence="10">
    <location>
        <begin position="246"/>
        <end position="268"/>
    </location>
</feature>
<gene>
    <name evidence="16" type="ORF">CKO31_04020</name>
</gene>
<keyword evidence="4" id="KW-1003">Cell membrane</keyword>
<feature type="transmembrane region" description="Helical" evidence="10">
    <location>
        <begin position="274"/>
        <end position="295"/>
    </location>
</feature>
<evidence type="ECO:0000256" key="3">
    <source>
        <dbReference type="ARBA" id="ARBA00022449"/>
    </source>
</evidence>
<dbReference type="InterPro" id="IPR046806">
    <property type="entry name" value="MrpA_C/MbhE"/>
</dbReference>
<feature type="transmembrane region" description="Helical" evidence="10">
    <location>
        <begin position="524"/>
        <end position="541"/>
    </location>
</feature>
<evidence type="ECO:0000256" key="8">
    <source>
        <dbReference type="ARBA" id="ARBA00023136"/>
    </source>
</evidence>
<evidence type="ECO:0000259" key="15">
    <source>
        <dbReference type="Pfam" id="PF20501"/>
    </source>
</evidence>
<feature type="transmembrane region" description="Helical" evidence="10">
    <location>
        <begin position="918"/>
        <end position="942"/>
    </location>
</feature>
<feature type="transmembrane region" description="Helical" evidence="10">
    <location>
        <begin position="583"/>
        <end position="607"/>
    </location>
</feature>
<dbReference type="InterPro" id="IPR001516">
    <property type="entry name" value="Proton_antipo_N"/>
</dbReference>
<proteinExistence type="predicted"/>
<feature type="transmembrane region" description="Helical" evidence="10">
    <location>
        <begin position="362"/>
        <end position="389"/>
    </location>
</feature>
<dbReference type="Pfam" id="PF13244">
    <property type="entry name" value="MbhD"/>
    <property type="match status" value="1"/>
</dbReference>
<keyword evidence="8 10" id="KW-0472">Membrane</keyword>
<evidence type="ECO:0000256" key="1">
    <source>
        <dbReference type="ARBA" id="ARBA00004651"/>
    </source>
</evidence>
<comment type="subcellular location">
    <subcellularLocation>
        <location evidence="1">Cell membrane</location>
        <topology evidence="1">Multi-pass membrane protein</topology>
    </subcellularLocation>
    <subcellularLocation>
        <location evidence="9">Membrane</location>
        <topology evidence="9">Multi-pass membrane protein</topology>
    </subcellularLocation>
</comment>
<evidence type="ECO:0000256" key="5">
    <source>
        <dbReference type="ARBA" id="ARBA00022692"/>
    </source>
</evidence>
<feature type="transmembrane region" description="Helical" evidence="10">
    <location>
        <begin position="112"/>
        <end position="129"/>
    </location>
</feature>
<feature type="transmembrane region" description="Helical" evidence="10">
    <location>
        <begin position="651"/>
        <end position="671"/>
    </location>
</feature>
<dbReference type="RefSeq" id="WP_200234283.1">
    <property type="nucleotide sequence ID" value="NZ_NRRV01000006.1"/>
</dbReference>
<feature type="transmembrane region" description="Helical" evidence="10">
    <location>
        <begin position="32"/>
        <end position="60"/>
    </location>
</feature>
<evidence type="ECO:0000259" key="13">
    <source>
        <dbReference type="Pfam" id="PF04039"/>
    </source>
</evidence>
<feature type="transmembrane region" description="Helical" evidence="10">
    <location>
        <begin position="422"/>
        <end position="441"/>
    </location>
</feature>
<feature type="transmembrane region" description="Helical" evidence="10">
    <location>
        <begin position="677"/>
        <end position="701"/>
    </location>
</feature>
<reference evidence="16 17" key="1">
    <citation type="journal article" date="2020" name="Microorganisms">
        <title>Osmotic Adaptation and Compatible Solute Biosynthesis of Phototrophic Bacteria as Revealed from Genome Analyses.</title>
        <authorList>
            <person name="Imhoff J.F."/>
            <person name="Rahn T."/>
            <person name="Kunzel S."/>
            <person name="Keller A."/>
            <person name="Neulinger S.C."/>
        </authorList>
    </citation>
    <scope>NUCLEOTIDE SEQUENCE [LARGE SCALE GENOMIC DNA]</scope>
    <source>
        <strain evidence="16 17">DSM 6210</strain>
    </source>
</reference>
<dbReference type="Pfam" id="PF04039">
    <property type="entry name" value="MnhB"/>
    <property type="match status" value="1"/>
</dbReference>
<dbReference type="PANTHER" id="PTHR43373:SF1">
    <property type="entry name" value="NA(+)_H(+) ANTIPORTER SUBUNIT A"/>
    <property type="match status" value="1"/>
</dbReference>
<dbReference type="Pfam" id="PF00662">
    <property type="entry name" value="Proton_antipo_N"/>
    <property type="match status" value="1"/>
</dbReference>
<dbReference type="InterPro" id="IPR001750">
    <property type="entry name" value="ND/Mrp_TM"/>
</dbReference>
<dbReference type="EMBL" id="NRRV01000006">
    <property type="protein sequence ID" value="MBK1629922.1"/>
    <property type="molecule type" value="Genomic_DNA"/>
</dbReference>
<dbReference type="PANTHER" id="PTHR43373">
    <property type="entry name" value="NA(+)/H(+) ANTIPORTER SUBUNIT"/>
    <property type="match status" value="1"/>
</dbReference>
<feature type="transmembrane region" description="Helical" evidence="10">
    <location>
        <begin position="462"/>
        <end position="481"/>
    </location>
</feature>
<feature type="transmembrane region" description="Helical" evidence="10">
    <location>
        <begin position="779"/>
        <end position="797"/>
    </location>
</feature>
<feature type="domain" description="NADH:quinone oxidoreductase/Mrp antiporter transmembrane" evidence="11">
    <location>
        <begin position="130"/>
        <end position="401"/>
    </location>
</feature>
<feature type="transmembrane region" description="Helical" evidence="10">
    <location>
        <begin position="6"/>
        <end position="25"/>
    </location>
</feature>
<evidence type="ECO:0000256" key="2">
    <source>
        <dbReference type="ARBA" id="ARBA00022448"/>
    </source>
</evidence>
<dbReference type="Pfam" id="PF00361">
    <property type="entry name" value="Proton_antipo_M"/>
    <property type="match status" value="1"/>
</dbReference>
<sequence length="962" mass="99347">MSQSPQLLLLLLLPLLGAGLAPLAARRYTRGAALAASLATGAALLLALGMLPAVAGGAVPSLTLPWIPALGLALTLRLDGLALTFALLVLAIGLLVSVYARYYLPADAPRGRFHALMLIFQAAMLGLVLAGNLLWLVLCWELTSLLSFLLIAFDPASRAARRGAGIALLMTAAGGIALLAGLLLLGQVVGSYDLDAVLAAGETIRAHPLHGPILVLILLGVFTKSAQFPLHAWLPAAMAAPTPVSAYLHSATLVKAGVFLLARLWPVFSPAELWFPLVGGVGLVTFVFGAYVALFKHDLKGLLAYSTISHLGLMVFLLGLGTPLAAVAGLFHALNHAVFKASLFMAAGIIDHETGTRDMRRLRGLFTCLPITATLALVAAGAMAGVPLLNGFLSKEMFFAETLDPPVAAAAPDALKALLNTLLPGAAVLGGLLSVAYSLRFGHDVFFNGPPTGQCPPREPSWWMRLPVAALVAVCVLVGVLPQQTVAPLLTTASTGMLRAPGAAAAAVPLPEFHLALWQGLTPAVWMSAAALALGMLVYALRRPLFRWHRMYFPRLRAARLYHRSGEALVAHARALLARLGPATLPVSAAWLFAAAVAAGAAGWWIGAADTTGRGATDWRSVLPVDVPSLAAALVLASGVLAIARHPDRRLAAVLWTGAVGLVVSLTFAHFSAPDLALTQIAVEVITTLLLLVVLVQLPTAPAGGRMAPGRSAPGAAPDQRLRLALAGAAGVGSAALAAVALLRPEATIAEWFLEHAAPAAHAANVVNAILVDFRALDTLGEITVLAMAGLGVHLLLAPQAESEPDTSTATEPPPAPLLLRVLALLVLPAALLLAAHLLLRGHAAPGGGFVAGLVIATALVLDQLAWGVPERPRPRALSLIGAGLVLAWLAALGPLLLGEDVLTSLHWDGRVPLLGAVGLSSTLVFDTGVLLVVAGSLLAVFRRLGAQSAAAPGASRTVGRR</sequence>
<feature type="transmembrane region" description="Helical" evidence="10">
    <location>
        <begin position="846"/>
        <end position="865"/>
    </location>
</feature>